<dbReference type="OrthoDB" id="5420280at2759"/>
<accession>A0A2T6ZUP4</accession>
<dbReference type="STRING" id="42251.A0A2T6ZUP4"/>
<dbReference type="Proteomes" id="UP000244722">
    <property type="component" value="Unassembled WGS sequence"/>
</dbReference>
<evidence type="ECO:0000313" key="1">
    <source>
        <dbReference type="EMBL" id="PUU79212.1"/>
    </source>
</evidence>
<feature type="non-terminal residue" evidence="1">
    <location>
        <position position="1"/>
    </location>
</feature>
<sequence>ELEEEVGDLASSSVGYKQLRHRFLSTFKRDKLGIITDRDQDYIGGGNVSAHGGDAVVDSQLYKGIGSRDDFATFKRLYGFPPQVVQVLTHPETINLLNCHAAVRASNFKNGSDKFYKLFKEFVEVFEDSDYNQGYLSDETKSVTKAYQAFF</sequence>
<dbReference type="EMBL" id="NESQ01000098">
    <property type="protein sequence ID" value="PUU79212.1"/>
    <property type="molecule type" value="Genomic_DNA"/>
</dbReference>
<feature type="non-terminal residue" evidence="1">
    <location>
        <position position="151"/>
    </location>
</feature>
<protein>
    <submittedName>
        <fullName evidence="1">Uncharacterized protein</fullName>
    </submittedName>
</protein>
<reference evidence="1 2" key="1">
    <citation type="submission" date="2017-04" db="EMBL/GenBank/DDBJ databases">
        <title>Draft genome sequence of Tuber borchii Vittad., a whitish edible truffle.</title>
        <authorList>
            <consortium name="DOE Joint Genome Institute"/>
            <person name="Murat C."/>
            <person name="Kuo A."/>
            <person name="Barry K.W."/>
            <person name="Clum A."/>
            <person name="Dockter R.B."/>
            <person name="Fauchery L."/>
            <person name="Iotti M."/>
            <person name="Kohler A."/>
            <person name="Labutti K."/>
            <person name="Lindquist E.A."/>
            <person name="Lipzen A."/>
            <person name="Ohm R.A."/>
            <person name="Wang M."/>
            <person name="Grigoriev I.V."/>
            <person name="Zambonelli A."/>
            <person name="Martin F.M."/>
        </authorList>
    </citation>
    <scope>NUCLEOTIDE SEQUENCE [LARGE SCALE GENOMIC DNA]</scope>
    <source>
        <strain evidence="1 2">Tbo3840</strain>
    </source>
</reference>
<name>A0A2T6ZUP4_TUBBO</name>
<dbReference type="AlphaFoldDB" id="A0A2T6ZUP4"/>
<comment type="caution">
    <text evidence="1">The sequence shown here is derived from an EMBL/GenBank/DDBJ whole genome shotgun (WGS) entry which is preliminary data.</text>
</comment>
<keyword evidence="2" id="KW-1185">Reference proteome</keyword>
<proteinExistence type="predicted"/>
<evidence type="ECO:0000313" key="2">
    <source>
        <dbReference type="Proteomes" id="UP000244722"/>
    </source>
</evidence>
<gene>
    <name evidence="1" type="ORF">B9Z19DRAFT_911862</name>
</gene>
<organism evidence="1 2">
    <name type="scientific">Tuber borchii</name>
    <name type="common">White truffle</name>
    <dbReference type="NCBI Taxonomy" id="42251"/>
    <lineage>
        <taxon>Eukaryota</taxon>
        <taxon>Fungi</taxon>
        <taxon>Dikarya</taxon>
        <taxon>Ascomycota</taxon>
        <taxon>Pezizomycotina</taxon>
        <taxon>Pezizomycetes</taxon>
        <taxon>Pezizales</taxon>
        <taxon>Tuberaceae</taxon>
        <taxon>Tuber</taxon>
    </lineage>
</organism>